<evidence type="ECO:0000256" key="2">
    <source>
        <dbReference type="ARBA" id="ARBA00022737"/>
    </source>
</evidence>
<dbReference type="RefSeq" id="XP_016607792.1">
    <property type="nucleotide sequence ID" value="XM_016753359.1"/>
</dbReference>
<dbReference type="AlphaFoldDB" id="A0A0L0HF59"/>
<dbReference type="EMBL" id="KQ257457">
    <property type="protein sequence ID" value="KNC99752.1"/>
    <property type="molecule type" value="Genomic_DNA"/>
</dbReference>
<dbReference type="InParanoid" id="A0A0L0HF59"/>
<dbReference type="InterPro" id="IPR001680">
    <property type="entry name" value="WD40_rpt"/>
</dbReference>
<evidence type="ECO:0000313" key="5">
    <source>
        <dbReference type="Proteomes" id="UP000053201"/>
    </source>
</evidence>
<organism evidence="4 5">
    <name type="scientific">Spizellomyces punctatus (strain DAOM BR117)</name>
    <dbReference type="NCBI Taxonomy" id="645134"/>
    <lineage>
        <taxon>Eukaryota</taxon>
        <taxon>Fungi</taxon>
        <taxon>Fungi incertae sedis</taxon>
        <taxon>Chytridiomycota</taxon>
        <taxon>Chytridiomycota incertae sedis</taxon>
        <taxon>Chytridiomycetes</taxon>
        <taxon>Spizellomycetales</taxon>
        <taxon>Spizellomycetaceae</taxon>
        <taxon>Spizellomyces</taxon>
    </lineage>
</organism>
<dbReference type="InterPro" id="IPR036322">
    <property type="entry name" value="WD40_repeat_dom_sf"/>
</dbReference>
<evidence type="ECO:0000313" key="4">
    <source>
        <dbReference type="EMBL" id="KNC99752.1"/>
    </source>
</evidence>
<dbReference type="STRING" id="645134.A0A0L0HF59"/>
<dbReference type="InterPro" id="IPR015943">
    <property type="entry name" value="WD40/YVTN_repeat-like_dom_sf"/>
</dbReference>
<dbReference type="Gene3D" id="2.130.10.10">
    <property type="entry name" value="YVTN repeat-like/Quinoprotein amine dehydrogenase"/>
    <property type="match status" value="1"/>
</dbReference>
<dbReference type="Pfam" id="PF21032">
    <property type="entry name" value="PROPPIN"/>
    <property type="match status" value="1"/>
</dbReference>
<dbReference type="VEuPathDB" id="FungiDB:SPPG_05131"/>
<dbReference type="OMA" id="GGPQCMC"/>
<evidence type="ECO:0000256" key="3">
    <source>
        <dbReference type="ARBA" id="ARBA00025740"/>
    </source>
</evidence>
<dbReference type="InterPro" id="IPR048720">
    <property type="entry name" value="PROPPIN"/>
</dbReference>
<dbReference type="OrthoDB" id="1667587at2759"/>
<keyword evidence="5" id="KW-1185">Reference proteome</keyword>
<proteinExistence type="inferred from homology"/>
<keyword evidence="2" id="KW-0677">Repeat</keyword>
<dbReference type="SMART" id="SM00320">
    <property type="entry name" value="WD40"/>
    <property type="match status" value="2"/>
</dbReference>
<gene>
    <name evidence="4" type="ORF">SPPG_05131</name>
</gene>
<dbReference type="GO" id="GO:0005737">
    <property type="term" value="C:cytoplasm"/>
    <property type="evidence" value="ECO:0007669"/>
    <property type="project" value="UniProtKB-ARBA"/>
</dbReference>
<sequence length="380" mass="41958">MNLTHHPPSPSEPTCPHLLYLSFNQTASHFCLGTDAGFRIYATTPPKLLTAPTVGGVHLVEMLYATNYVAVVKKKSKVGIWDAKLGKCVMEIGVGESVVGVRLRRDRLVIATPSKIFVYTFSPTPERLAAFDTLDNSLGLLALSTSPTHPAILAFPGRAQGQIQLLELPLHMSTLTPPTHLIPAHTSALAYLALSPTGALLASASDKGTLIRVFCTRTKRLLHELRRGADQARIYCVAFNEAGTRVCVASDKGTIHVFHLTLSSEQQQQQLQQHEPHKSTLLSSLSPFLPKYFSSQWSFAQFRLALDTRCVCAFMPEREPHERRETRQSVSVLCADGSLYFFSYNVDKGGEASRDGFQRVFKGLRSVGEGEHVRWEEIDG</sequence>
<name>A0A0L0HF59_SPIPD</name>
<dbReference type="Proteomes" id="UP000053201">
    <property type="component" value="Unassembled WGS sequence"/>
</dbReference>
<evidence type="ECO:0000256" key="1">
    <source>
        <dbReference type="ARBA" id="ARBA00022574"/>
    </source>
</evidence>
<comment type="similarity">
    <text evidence="3">Belongs to the WD repeat PROPPIN family.</text>
</comment>
<accession>A0A0L0HF59</accession>
<dbReference type="SUPFAM" id="SSF50978">
    <property type="entry name" value="WD40 repeat-like"/>
    <property type="match status" value="1"/>
</dbReference>
<reference evidence="4 5" key="1">
    <citation type="submission" date="2009-08" db="EMBL/GenBank/DDBJ databases">
        <title>The Genome Sequence of Spizellomyces punctatus strain DAOM BR117.</title>
        <authorList>
            <consortium name="The Broad Institute Genome Sequencing Platform"/>
            <person name="Russ C."/>
            <person name="Cuomo C."/>
            <person name="Shea T."/>
            <person name="Young S.K."/>
            <person name="Zeng Q."/>
            <person name="Koehrsen M."/>
            <person name="Haas B."/>
            <person name="Borodovsky M."/>
            <person name="Guigo R."/>
            <person name="Alvarado L."/>
            <person name="Berlin A."/>
            <person name="Bochicchio J."/>
            <person name="Borenstein D."/>
            <person name="Chapman S."/>
            <person name="Chen Z."/>
            <person name="Engels R."/>
            <person name="Freedman E."/>
            <person name="Gellesch M."/>
            <person name="Goldberg J."/>
            <person name="Griggs A."/>
            <person name="Gujja S."/>
            <person name="Heiman D."/>
            <person name="Hepburn T."/>
            <person name="Howarth C."/>
            <person name="Jen D."/>
            <person name="Larson L."/>
            <person name="Lewis B."/>
            <person name="Mehta T."/>
            <person name="Park D."/>
            <person name="Pearson M."/>
            <person name="Roberts A."/>
            <person name="Saif S."/>
            <person name="Shenoy N."/>
            <person name="Sisk P."/>
            <person name="Stolte C."/>
            <person name="Sykes S."/>
            <person name="Thomson T."/>
            <person name="Walk T."/>
            <person name="White J."/>
            <person name="Yandava C."/>
            <person name="Burger G."/>
            <person name="Gray M.W."/>
            <person name="Holland P.W.H."/>
            <person name="King N."/>
            <person name="Lang F.B.F."/>
            <person name="Roger A.J."/>
            <person name="Ruiz-Trillo I."/>
            <person name="Lander E."/>
            <person name="Nusbaum C."/>
        </authorList>
    </citation>
    <scope>NUCLEOTIDE SEQUENCE [LARGE SCALE GENOMIC DNA]</scope>
    <source>
        <strain evidence="4 5">DAOM BR117</strain>
    </source>
</reference>
<dbReference type="PANTHER" id="PTHR11227">
    <property type="entry name" value="WD-REPEAT PROTEIN INTERACTING WITH PHOSPHOINOSIDES WIPI -RELATED"/>
    <property type="match status" value="1"/>
</dbReference>
<protein>
    <submittedName>
        <fullName evidence="4">Uncharacterized protein</fullName>
    </submittedName>
</protein>
<dbReference type="eggNOG" id="KOG2111">
    <property type="taxonomic scope" value="Eukaryota"/>
</dbReference>
<keyword evidence="1" id="KW-0853">WD repeat</keyword>
<dbReference type="GeneID" id="27688532"/>